<dbReference type="PANTHER" id="PTHR43133:SF50">
    <property type="entry name" value="ECF RNA POLYMERASE SIGMA FACTOR SIGM"/>
    <property type="match status" value="1"/>
</dbReference>
<dbReference type="NCBIfam" id="TIGR02983">
    <property type="entry name" value="SigE-fam_strep"/>
    <property type="match status" value="1"/>
</dbReference>
<evidence type="ECO:0000256" key="7">
    <source>
        <dbReference type="SAM" id="MobiDB-lite"/>
    </source>
</evidence>
<dbReference type="Proteomes" id="UP000585836">
    <property type="component" value="Unassembled WGS sequence"/>
</dbReference>
<dbReference type="InterPro" id="IPR039425">
    <property type="entry name" value="RNA_pol_sigma-70-like"/>
</dbReference>
<evidence type="ECO:0000259" key="8">
    <source>
        <dbReference type="Pfam" id="PF04542"/>
    </source>
</evidence>
<dbReference type="InterPro" id="IPR007627">
    <property type="entry name" value="RNA_pol_sigma70_r2"/>
</dbReference>
<dbReference type="SUPFAM" id="SSF88946">
    <property type="entry name" value="Sigma2 domain of RNA polymerase sigma factors"/>
    <property type="match status" value="1"/>
</dbReference>
<name>A0A7W9URQ4_9ACTN</name>
<accession>A0A7W9URQ4</accession>
<feature type="domain" description="RNA polymerase sigma-70 region 2" evidence="8">
    <location>
        <begin position="12"/>
        <end position="76"/>
    </location>
</feature>
<dbReference type="InterPro" id="IPR014325">
    <property type="entry name" value="RNA_pol_sigma-E_actinobac"/>
</dbReference>
<dbReference type="RefSeq" id="WP_184967604.1">
    <property type="nucleotide sequence ID" value="NZ_BAAAWF010000066.1"/>
</dbReference>
<comment type="caution">
    <text evidence="10">The sequence shown here is derived from an EMBL/GenBank/DDBJ whole genome shotgun (WGS) entry which is preliminary data.</text>
</comment>
<organism evidence="10 11">
    <name type="scientific">Streptomyces echinatus</name>
    <dbReference type="NCBI Taxonomy" id="67293"/>
    <lineage>
        <taxon>Bacteria</taxon>
        <taxon>Bacillati</taxon>
        <taxon>Actinomycetota</taxon>
        <taxon>Actinomycetes</taxon>
        <taxon>Kitasatosporales</taxon>
        <taxon>Streptomycetaceae</taxon>
        <taxon>Streptomyces</taxon>
    </lineage>
</organism>
<dbReference type="Gene3D" id="1.10.10.10">
    <property type="entry name" value="Winged helix-like DNA-binding domain superfamily/Winged helix DNA-binding domain"/>
    <property type="match status" value="1"/>
</dbReference>
<dbReference type="PANTHER" id="PTHR43133">
    <property type="entry name" value="RNA POLYMERASE ECF-TYPE SIGMA FACTO"/>
    <property type="match status" value="1"/>
</dbReference>
<dbReference type="Pfam" id="PF08281">
    <property type="entry name" value="Sigma70_r4_2"/>
    <property type="match status" value="1"/>
</dbReference>
<dbReference type="InterPro" id="IPR000838">
    <property type="entry name" value="RNA_pol_sigma70_ECF_CS"/>
</dbReference>
<evidence type="ECO:0000256" key="6">
    <source>
        <dbReference type="RuleBase" id="RU000716"/>
    </source>
</evidence>
<dbReference type="InterPro" id="IPR013324">
    <property type="entry name" value="RNA_pol_sigma_r3/r4-like"/>
</dbReference>
<protein>
    <recommendedName>
        <fullName evidence="6">RNA polymerase sigma factor</fullName>
    </recommendedName>
</protein>
<keyword evidence="2 6" id="KW-0805">Transcription regulation</keyword>
<dbReference type="PROSITE" id="PS01063">
    <property type="entry name" value="SIGMA70_ECF"/>
    <property type="match status" value="1"/>
</dbReference>
<keyword evidence="4 6" id="KW-0238">DNA-binding</keyword>
<evidence type="ECO:0000313" key="10">
    <source>
        <dbReference type="EMBL" id="MBB5928755.1"/>
    </source>
</evidence>
<evidence type="ECO:0000313" key="11">
    <source>
        <dbReference type="Proteomes" id="UP000585836"/>
    </source>
</evidence>
<dbReference type="GO" id="GO:0006950">
    <property type="term" value="P:response to stress"/>
    <property type="evidence" value="ECO:0007669"/>
    <property type="project" value="UniProtKB-ARBA"/>
</dbReference>
<dbReference type="SUPFAM" id="SSF88659">
    <property type="entry name" value="Sigma3 and sigma4 domains of RNA polymerase sigma factors"/>
    <property type="match status" value="1"/>
</dbReference>
<dbReference type="InterPro" id="IPR013249">
    <property type="entry name" value="RNA_pol_sigma70_r4_t2"/>
</dbReference>
<reference evidence="10 11" key="1">
    <citation type="submission" date="2020-08" db="EMBL/GenBank/DDBJ databases">
        <title>Genomic Encyclopedia of Type Strains, Phase III (KMG-III): the genomes of soil and plant-associated and newly described type strains.</title>
        <authorList>
            <person name="Whitman W."/>
        </authorList>
    </citation>
    <scope>NUCLEOTIDE SEQUENCE [LARGE SCALE GENOMIC DNA]</scope>
    <source>
        <strain evidence="10 11">CECT 3313</strain>
    </source>
</reference>
<evidence type="ECO:0000256" key="1">
    <source>
        <dbReference type="ARBA" id="ARBA00010641"/>
    </source>
</evidence>
<dbReference type="GO" id="GO:0006352">
    <property type="term" value="P:DNA-templated transcription initiation"/>
    <property type="evidence" value="ECO:0007669"/>
    <property type="project" value="InterPro"/>
</dbReference>
<dbReference type="InterPro" id="IPR013325">
    <property type="entry name" value="RNA_pol_sigma_r2"/>
</dbReference>
<dbReference type="InterPro" id="IPR014284">
    <property type="entry name" value="RNA_pol_sigma-70_dom"/>
</dbReference>
<keyword evidence="5 6" id="KW-0804">Transcription</keyword>
<evidence type="ECO:0000259" key="9">
    <source>
        <dbReference type="Pfam" id="PF08281"/>
    </source>
</evidence>
<evidence type="ECO:0000256" key="5">
    <source>
        <dbReference type="ARBA" id="ARBA00023163"/>
    </source>
</evidence>
<dbReference type="AlphaFoldDB" id="A0A7W9URQ4"/>
<dbReference type="NCBIfam" id="TIGR02937">
    <property type="entry name" value="sigma70-ECF"/>
    <property type="match status" value="1"/>
</dbReference>
<evidence type="ECO:0000256" key="4">
    <source>
        <dbReference type="ARBA" id="ARBA00023125"/>
    </source>
</evidence>
<gene>
    <name evidence="10" type="ORF">FHS34_004225</name>
</gene>
<sequence>MTEEEFDAFYASAFPRLVGQLYAFTGDHAEAQDVVQEAFVRAWDRRTSFDAAEAPEAWIRTVATRLAVSRFRRARRWLELVRKDTPPEQAPGPGPEHVALVAALRELPPAQRLAVVLHHVCDLSVDQVAAETGSPVGTVKARLARGRAALARHLSPEEAETMTGTKEATHAS</sequence>
<dbReference type="InterPro" id="IPR036388">
    <property type="entry name" value="WH-like_DNA-bd_sf"/>
</dbReference>
<evidence type="ECO:0000256" key="2">
    <source>
        <dbReference type="ARBA" id="ARBA00023015"/>
    </source>
</evidence>
<dbReference type="EMBL" id="JACHJK010000007">
    <property type="protein sequence ID" value="MBB5928755.1"/>
    <property type="molecule type" value="Genomic_DNA"/>
</dbReference>
<dbReference type="CDD" id="cd06171">
    <property type="entry name" value="Sigma70_r4"/>
    <property type="match status" value="1"/>
</dbReference>
<dbReference type="GO" id="GO:0016987">
    <property type="term" value="F:sigma factor activity"/>
    <property type="evidence" value="ECO:0007669"/>
    <property type="project" value="UniProtKB-KW"/>
</dbReference>
<dbReference type="Gene3D" id="1.10.1740.10">
    <property type="match status" value="1"/>
</dbReference>
<feature type="region of interest" description="Disordered" evidence="7">
    <location>
        <begin position="151"/>
        <end position="172"/>
    </location>
</feature>
<dbReference type="Pfam" id="PF04542">
    <property type="entry name" value="Sigma70_r2"/>
    <property type="match status" value="1"/>
</dbReference>
<feature type="domain" description="RNA polymerase sigma factor 70 region 4 type 2" evidence="9">
    <location>
        <begin position="98"/>
        <end position="150"/>
    </location>
</feature>
<dbReference type="GO" id="GO:0003677">
    <property type="term" value="F:DNA binding"/>
    <property type="evidence" value="ECO:0007669"/>
    <property type="project" value="UniProtKB-KW"/>
</dbReference>
<comment type="similarity">
    <text evidence="1 6">Belongs to the sigma-70 factor family. ECF subfamily.</text>
</comment>
<keyword evidence="3 6" id="KW-0731">Sigma factor</keyword>
<proteinExistence type="inferred from homology"/>
<keyword evidence="11" id="KW-1185">Reference proteome</keyword>
<evidence type="ECO:0000256" key="3">
    <source>
        <dbReference type="ARBA" id="ARBA00023082"/>
    </source>
</evidence>